<dbReference type="InterPro" id="IPR036736">
    <property type="entry name" value="ACP-like_sf"/>
</dbReference>
<dbReference type="Pfam" id="PF14251">
    <property type="entry name" value="PterinBD-DUF4346"/>
    <property type="match status" value="1"/>
</dbReference>
<dbReference type="Proteomes" id="UP000653493">
    <property type="component" value="Unassembled WGS sequence"/>
</dbReference>
<keyword evidence="4" id="KW-1185">Reference proteome</keyword>
<evidence type="ECO:0000259" key="2">
    <source>
        <dbReference type="Pfam" id="PF14251"/>
    </source>
</evidence>
<dbReference type="AlphaFoldDB" id="A0A918GWV7"/>
<evidence type="ECO:0000313" key="3">
    <source>
        <dbReference type="EMBL" id="GGS67174.1"/>
    </source>
</evidence>
<keyword evidence="1" id="KW-0808">Transferase</keyword>
<dbReference type="InterPro" id="IPR025595">
    <property type="entry name" value="PterinBD-DUF4346"/>
</dbReference>
<evidence type="ECO:0000313" key="4">
    <source>
        <dbReference type="Proteomes" id="UP000653493"/>
    </source>
</evidence>
<accession>A0A918GWV7</accession>
<dbReference type="EMBL" id="BMSL01000034">
    <property type="protein sequence ID" value="GGS67174.1"/>
    <property type="molecule type" value="Genomic_DNA"/>
</dbReference>
<dbReference type="SUPFAM" id="SSF47336">
    <property type="entry name" value="ACP-like"/>
    <property type="match status" value="1"/>
</dbReference>
<organism evidence="3 4">
    <name type="scientific">Streptomyces griseoviridis</name>
    <dbReference type="NCBI Taxonomy" id="45398"/>
    <lineage>
        <taxon>Bacteria</taxon>
        <taxon>Bacillati</taxon>
        <taxon>Actinomycetota</taxon>
        <taxon>Actinomycetes</taxon>
        <taxon>Kitasatosporales</taxon>
        <taxon>Streptomycetaceae</taxon>
        <taxon>Streptomyces</taxon>
    </lineage>
</organism>
<protein>
    <recommendedName>
        <fullName evidence="2">DUF4346 domain-containing protein</fullName>
    </recommendedName>
</protein>
<dbReference type="GO" id="GO:0016740">
    <property type="term" value="F:transferase activity"/>
    <property type="evidence" value="ECO:0007669"/>
    <property type="project" value="UniProtKB-KW"/>
</dbReference>
<feature type="domain" description="DUF4346" evidence="2">
    <location>
        <begin position="185"/>
        <end position="260"/>
    </location>
</feature>
<dbReference type="Pfam" id="PF04208">
    <property type="entry name" value="MtrA"/>
    <property type="match status" value="1"/>
</dbReference>
<gene>
    <name evidence="3" type="ORF">GCM10010238_64900</name>
</gene>
<reference evidence="3" key="2">
    <citation type="submission" date="2020-09" db="EMBL/GenBank/DDBJ databases">
        <authorList>
            <person name="Sun Q."/>
            <person name="Ohkuma M."/>
        </authorList>
    </citation>
    <scope>NUCLEOTIDE SEQUENCE</scope>
    <source>
        <strain evidence="3">JCM 4234</strain>
    </source>
</reference>
<proteinExistence type="predicted"/>
<dbReference type="Gene3D" id="1.10.1200.10">
    <property type="entry name" value="ACP-like"/>
    <property type="match status" value="1"/>
</dbReference>
<dbReference type="InterPro" id="IPR030688">
    <property type="entry name" value="MeTrfase_MtrA/MtxA"/>
</dbReference>
<name>A0A918GWV7_STRGD</name>
<reference evidence="3" key="1">
    <citation type="journal article" date="2014" name="Int. J. Syst. Evol. Microbiol.">
        <title>Complete genome sequence of Corynebacterium casei LMG S-19264T (=DSM 44701T), isolated from a smear-ripened cheese.</title>
        <authorList>
            <consortium name="US DOE Joint Genome Institute (JGI-PGF)"/>
            <person name="Walter F."/>
            <person name="Albersmeier A."/>
            <person name="Kalinowski J."/>
            <person name="Ruckert C."/>
        </authorList>
    </citation>
    <scope>NUCLEOTIDE SEQUENCE</scope>
    <source>
        <strain evidence="3">JCM 4234</strain>
    </source>
</reference>
<comment type="caution">
    <text evidence="3">The sequence shown here is derived from an EMBL/GenBank/DDBJ whole genome shotgun (WGS) entry which is preliminary data.</text>
</comment>
<evidence type="ECO:0000256" key="1">
    <source>
        <dbReference type="ARBA" id="ARBA00022679"/>
    </source>
</evidence>
<sequence length="365" mass="39305">MPRGERVAEDQIAVCSLSSRELVAPLSALPGVALAGTLMTANLGIEELLRTLARRPAIRGLVVCGKESPRFLAGQSLLALFRDGVDPERRRIVGAAGYLPVLRSVPLHEVERLRARVEVVDARGERDPLVLGEIVRKLRARLRAARPPAPDARAASADGPYRPVPGFRRLRAGGRRVGLSQVLDGFVVISLDRRARRIVLRHYDDDLTPRHEMAGVRAESMLLGLLRAGVITDPSHAGYLGGELTKAETALRLGLPYVQDVPLRAPGRPGDAVLPGHAREENPAMTEASPGQPSMAEFLTAVVTGLGLEGTELDPDVPLGSQVSVESVRMIELAILLEEELGLDLPPDLDLRKCSPQELYGALTA</sequence>